<dbReference type="OrthoDB" id="1190494at2"/>
<dbReference type="RefSeq" id="WP_131837819.1">
    <property type="nucleotide sequence ID" value="NZ_SLWB01000001.1"/>
</dbReference>
<evidence type="ECO:0000256" key="7">
    <source>
        <dbReference type="ARBA" id="ARBA00023191"/>
    </source>
</evidence>
<comment type="catalytic activity">
    <reaction evidence="10">
        <text>apo-[aryl-carrier protein] + CoA = holo-[aryl-carrier protein] + adenosine 3',5'-bisphosphate + H(+)</text>
        <dbReference type="Rhea" id="RHEA:48404"/>
        <dbReference type="Rhea" id="RHEA-COMP:15903"/>
        <dbReference type="Rhea" id="RHEA-COMP:17557"/>
        <dbReference type="ChEBI" id="CHEBI:15378"/>
        <dbReference type="ChEBI" id="CHEBI:29999"/>
        <dbReference type="ChEBI" id="CHEBI:57287"/>
        <dbReference type="ChEBI" id="CHEBI:58343"/>
        <dbReference type="ChEBI" id="CHEBI:64479"/>
    </reaction>
</comment>
<comment type="function">
    <text evidence="1">Involved in the biosynthesis of the siderophore enterobactin (enterochelin), which is a macrocyclic trimeric lactone of N-(2,3-dihydroxybenzoyl)-serine. The serine trilactone serves as a scaffolding for the three catechol functionalities that provide hexadentate coordination for the tightly ligated iron(2+) atoms. Plays an essential role in the assembly of the enterobactin by catalyzing the transfer of the 4'-phosphopantetheine (Ppant) moiety from coenzyme A to the apo-domains of both EntB (ArCP domain) and EntF (PCP domain) to yield their holo-forms which make them competent for the activation of 2,3-dihydroxybenzoate (DHB) and L-serine, respectively.</text>
</comment>
<dbReference type="Proteomes" id="UP000294830">
    <property type="component" value="Unassembled WGS sequence"/>
</dbReference>
<dbReference type="AlphaFoldDB" id="A0A4R2EZG4"/>
<keyword evidence="16" id="KW-1185">Reference proteome</keyword>
<sequence>MAISFISRDERLSVYLWKIEEELPDLLSSAALTADEQAQYDTFRAESRKRQWLTVRALANKVFGRKATITYSAIGRPSLETDGEYISISHADAYAAIAVGPISRIGVDVESINRKYTSIRHKFVADSEAAIFAAKGFEAKLYLPIIWCAKEAAFKAANCSDVDFIRDVVVDGVAANGELSAGEVTVRFNPLDASGTFKFSIFDDHVIAWGEYDGI</sequence>
<comment type="caution">
    <text evidence="15">The sequence shown here is derived from an EMBL/GenBank/DDBJ whole genome shotgun (WGS) entry which is preliminary data.</text>
</comment>
<evidence type="ECO:0000256" key="10">
    <source>
        <dbReference type="ARBA" id="ARBA00049176"/>
    </source>
</evidence>
<dbReference type="GO" id="GO:0009239">
    <property type="term" value="P:enterobactin biosynthetic process"/>
    <property type="evidence" value="ECO:0007669"/>
    <property type="project" value="UniProtKB-KW"/>
</dbReference>
<evidence type="ECO:0000313" key="15">
    <source>
        <dbReference type="EMBL" id="TCN73033.1"/>
    </source>
</evidence>
<gene>
    <name evidence="15" type="ORF">CLV25_101251</name>
</gene>
<comment type="similarity">
    <text evidence="3">Belongs to the P-Pant transferase superfamily. EntD family.</text>
</comment>
<feature type="domain" description="4'-phosphopantetheinyl transferase" evidence="14">
    <location>
        <begin position="104"/>
        <end position="164"/>
    </location>
</feature>
<dbReference type="InterPro" id="IPR037143">
    <property type="entry name" value="4-PPantetheinyl_Trfase_dom_sf"/>
</dbReference>
<accession>A0A4R2EZG4</accession>
<feature type="binding site" evidence="12">
    <location>
        <position position="151"/>
    </location>
    <ligand>
        <name>CoA</name>
        <dbReference type="ChEBI" id="CHEBI:57287"/>
    </ligand>
</feature>
<evidence type="ECO:0000256" key="9">
    <source>
        <dbReference type="ARBA" id="ARBA00031996"/>
    </source>
</evidence>
<dbReference type="InterPro" id="IPR003542">
    <property type="entry name" value="Enbac_synth_compD-like"/>
</dbReference>
<evidence type="ECO:0000256" key="11">
    <source>
        <dbReference type="ARBA" id="ARBA00049191"/>
    </source>
</evidence>
<dbReference type="Gene3D" id="3.90.470.20">
    <property type="entry name" value="4'-phosphopantetheinyl transferase domain"/>
    <property type="match status" value="1"/>
</dbReference>
<evidence type="ECO:0000256" key="12">
    <source>
        <dbReference type="PIRSR" id="PIRSR603542-1"/>
    </source>
</evidence>
<dbReference type="PANTHER" id="PTHR38096:SF1">
    <property type="entry name" value="ENTEROBACTIN SYNTHASE COMPONENT D"/>
    <property type="match status" value="1"/>
</dbReference>
<feature type="binding site" evidence="12">
    <location>
        <position position="155"/>
    </location>
    <ligand>
        <name>CoA</name>
        <dbReference type="ChEBI" id="CHEBI:57287"/>
    </ligand>
</feature>
<feature type="binding site" evidence="12">
    <location>
        <position position="48"/>
    </location>
    <ligand>
        <name>CoA</name>
        <dbReference type="ChEBI" id="CHEBI:57287"/>
    </ligand>
</feature>
<keyword evidence="13" id="KW-0479">Metal-binding</keyword>
<name>A0A4R2EZG4_9BACT</name>
<evidence type="ECO:0000256" key="3">
    <source>
        <dbReference type="ARBA" id="ARBA00008342"/>
    </source>
</evidence>
<dbReference type="PANTHER" id="PTHR38096">
    <property type="entry name" value="ENTEROBACTIN SYNTHASE COMPONENT D"/>
    <property type="match status" value="1"/>
</dbReference>
<comment type="subunit">
    <text evidence="4">EntB, EntD, EntE, and EntF form a multienzyme complex called enterobactin synthase.</text>
</comment>
<comment type="cofactor">
    <cofactor evidence="13">
        <name>Mg(2+)</name>
        <dbReference type="ChEBI" id="CHEBI:18420"/>
    </cofactor>
</comment>
<evidence type="ECO:0000256" key="4">
    <source>
        <dbReference type="ARBA" id="ARBA00011503"/>
    </source>
</evidence>
<feature type="binding site" evidence="12">
    <location>
        <position position="108"/>
    </location>
    <ligand>
        <name>CoA</name>
        <dbReference type="ChEBI" id="CHEBI:57287"/>
    </ligand>
</feature>
<dbReference type="GO" id="GO:0005886">
    <property type="term" value="C:plasma membrane"/>
    <property type="evidence" value="ECO:0007669"/>
    <property type="project" value="TreeGrafter"/>
</dbReference>
<evidence type="ECO:0000256" key="6">
    <source>
        <dbReference type="ARBA" id="ARBA00022679"/>
    </source>
</evidence>
<proteinExistence type="inferred from homology"/>
<evidence type="ECO:0000256" key="13">
    <source>
        <dbReference type="PIRSR" id="PIRSR603542-2"/>
    </source>
</evidence>
<dbReference type="Pfam" id="PF01648">
    <property type="entry name" value="ACPS"/>
    <property type="match status" value="1"/>
</dbReference>
<protein>
    <recommendedName>
        <fullName evidence="5">Enterobactin synthase component D</fullName>
    </recommendedName>
    <alternativeName>
        <fullName evidence="8">4'-phosphopantetheinyl transferase EntD</fullName>
    </alternativeName>
    <alternativeName>
        <fullName evidence="9">Enterochelin synthase D</fullName>
    </alternativeName>
</protein>
<evidence type="ECO:0000256" key="2">
    <source>
        <dbReference type="ARBA" id="ARBA00004993"/>
    </source>
</evidence>
<dbReference type="InterPro" id="IPR008278">
    <property type="entry name" value="4-PPantetheinyl_Trfase_dom"/>
</dbReference>
<feature type="binding site" evidence="12">
    <location>
        <begin position="89"/>
        <end position="90"/>
    </location>
    <ligand>
        <name>CoA</name>
        <dbReference type="ChEBI" id="CHEBI:57287"/>
    </ligand>
</feature>
<evidence type="ECO:0000256" key="8">
    <source>
        <dbReference type="ARBA" id="ARBA00029894"/>
    </source>
</evidence>
<keyword evidence="13" id="KW-0460">Magnesium</keyword>
<dbReference type="EMBL" id="SLWB01000001">
    <property type="protein sequence ID" value="TCN73033.1"/>
    <property type="molecule type" value="Genomic_DNA"/>
</dbReference>
<feature type="binding site" evidence="12">
    <location>
        <position position="56"/>
    </location>
    <ligand>
        <name>CoA</name>
        <dbReference type="ChEBI" id="CHEBI:57287"/>
    </ligand>
</feature>
<reference evidence="15 16" key="1">
    <citation type="submission" date="2019-03" db="EMBL/GenBank/DDBJ databases">
        <title>Genomic Encyclopedia of Archaeal and Bacterial Type Strains, Phase II (KMG-II): from individual species to whole genera.</title>
        <authorList>
            <person name="Goeker M."/>
        </authorList>
    </citation>
    <scope>NUCLEOTIDE SEQUENCE [LARGE SCALE GENOMIC DNA]</scope>
    <source>
        <strain evidence="15 16">RL-C</strain>
    </source>
</reference>
<dbReference type="GO" id="GO:0009366">
    <property type="term" value="C:enterobactin synthetase complex"/>
    <property type="evidence" value="ECO:0007669"/>
    <property type="project" value="InterPro"/>
</dbReference>
<evidence type="ECO:0000313" key="16">
    <source>
        <dbReference type="Proteomes" id="UP000294830"/>
    </source>
</evidence>
<comment type="catalytic activity">
    <reaction evidence="11">
        <text>apo-[peptidyl-carrier protein] + CoA = holo-[peptidyl-carrier protein] + adenosine 3',5'-bisphosphate + H(+)</text>
        <dbReference type="Rhea" id="RHEA:46228"/>
        <dbReference type="Rhea" id="RHEA-COMP:11479"/>
        <dbReference type="Rhea" id="RHEA-COMP:11480"/>
        <dbReference type="ChEBI" id="CHEBI:15378"/>
        <dbReference type="ChEBI" id="CHEBI:29999"/>
        <dbReference type="ChEBI" id="CHEBI:57287"/>
        <dbReference type="ChEBI" id="CHEBI:58343"/>
        <dbReference type="ChEBI" id="CHEBI:64479"/>
    </reaction>
</comment>
<feature type="binding site" evidence="13">
    <location>
        <position position="108"/>
    </location>
    <ligand>
        <name>Mg(2+)</name>
        <dbReference type="ChEBI" id="CHEBI:18420"/>
    </ligand>
</feature>
<evidence type="ECO:0000259" key="14">
    <source>
        <dbReference type="Pfam" id="PF01648"/>
    </source>
</evidence>
<keyword evidence="6 15" id="KW-0808">Transferase</keyword>
<evidence type="ECO:0000256" key="5">
    <source>
        <dbReference type="ARBA" id="ARBA00019087"/>
    </source>
</evidence>
<comment type="pathway">
    <text evidence="2">Siderophore biosynthesis; enterobactin biosynthesis.</text>
</comment>
<dbReference type="GO" id="GO:0008897">
    <property type="term" value="F:holo-[acyl-carrier-protein] synthase activity"/>
    <property type="evidence" value="ECO:0007669"/>
    <property type="project" value="InterPro"/>
</dbReference>
<dbReference type="GO" id="GO:0000287">
    <property type="term" value="F:magnesium ion binding"/>
    <property type="evidence" value="ECO:0007669"/>
    <property type="project" value="InterPro"/>
</dbReference>
<dbReference type="SUPFAM" id="SSF56214">
    <property type="entry name" value="4'-phosphopantetheinyl transferase"/>
    <property type="match status" value="2"/>
</dbReference>
<feature type="binding site" evidence="13">
    <location>
        <position position="110"/>
    </location>
    <ligand>
        <name>Mg(2+)</name>
        <dbReference type="ChEBI" id="CHEBI:18420"/>
    </ligand>
</feature>
<evidence type="ECO:0000256" key="1">
    <source>
        <dbReference type="ARBA" id="ARBA00003937"/>
    </source>
</evidence>
<keyword evidence="7" id="KW-0259">Enterobactin biosynthesis</keyword>
<organism evidence="15 16">
    <name type="scientific">Acetobacteroides hydrogenigenes</name>
    <dbReference type="NCBI Taxonomy" id="979970"/>
    <lineage>
        <taxon>Bacteria</taxon>
        <taxon>Pseudomonadati</taxon>
        <taxon>Bacteroidota</taxon>
        <taxon>Bacteroidia</taxon>
        <taxon>Bacteroidales</taxon>
        <taxon>Rikenellaceae</taxon>
        <taxon>Acetobacteroides</taxon>
    </lineage>
</organism>